<dbReference type="GO" id="GO:0055085">
    <property type="term" value="P:transmembrane transport"/>
    <property type="evidence" value="ECO:0007669"/>
    <property type="project" value="InterPro"/>
</dbReference>
<evidence type="ECO:0000256" key="3">
    <source>
        <dbReference type="ARBA" id="ARBA00022692"/>
    </source>
</evidence>
<dbReference type="OrthoDB" id="9801163at2"/>
<evidence type="ECO:0000259" key="7">
    <source>
        <dbReference type="PROSITE" id="PS50928"/>
    </source>
</evidence>
<evidence type="ECO:0000313" key="9">
    <source>
        <dbReference type="Proteomes" id="UP000199229"/>
    </source>
</evidence>
<dbReference type="InterPro" id="IPR051204">
    <property type="entry name" value="ABC_transp_perm/SBD"/>
</dbReference>
<dbReference type="Proteomes" id="UP000199229">
    <property type="component" value="Unassembled WGS sequence"/>
</dbReference>
<evidence type="ECO:0000256" key="5">
    <source>
        <dbReference type="ARBA" id="ARBA00023136"/>
    </source>
</evidence>
<feature type="domain" description="ABC transmembrane type-1" evidence="7">
    <location>
        <begin position="49"/>
        <end position="235"/>
    </location>
</feature>
<dbReference type="AlphaFoldDB" id="A0A1I2U0Q5"/>
<dbReference type="CDD" id="cd06261">
    <property type="entry name" value="TM_PBP2"/>
    <property type="match status" value="1"/>
</dbReference>
<dbReference type="PANTHER" id="PTHR30177">
    <property type="entry name" value="GLYCINE BETAINE/L-PROLINE TRANSPORT SYSTEM PERMEASE PROTEIN PROW"/>
    <property type="match status" value="1"/>
</dbReference>
<dbReference type="Gene3D" id="1.10.3720.10">
    <property type="entry name" value="MetI-like"/>
    <property type="match status" value="1"/>
</dbReference>
<dbReference type="EMBL" id="FOPM01000008">
    <property type="protein sequence ID" value="SFG70730.1"/>
    <property type="molecule type" value="Genomic_DNA"/>
</dbReference>
<feature type="transmembrane region" description="Helical" evidence="6">
    <location>
        <begin position="177"/>
        <end position="197"/>
    </location>
</feature>
<feature type="transmembrane region" description="Helical" evidence="6">
    <location>
        <begin position="49"/>
        <end position="74"/>
    </location>
</feature>
<feature type="transmembrane region" description="Helical" evidence="6">
    <location>
        <begin position="86"/>
        <end position="111"/>
    </location>
</feature>
<dbReference type="GO" id="GO:0005886">
    <property type="term" value="C:plasma membrane"/>
    <property type="evidence" value="ECO:0007669"/>
    <property type="project" value="UniProtKB-SubCell"/>
</dbReference>
<dbReference type="InterPro" id="IPR000515">
    <property type="entry name" value="MetI-like"/>
</dbReference>
<dbReference type="PROSITE" id="PS50928">
    <property type="entry name" value="ABC_TM1"/>
    <property type="match status" value="1"/>
</dbReference>
<dbReference type="InterPro" id="IPR035906">
    <property type="entry name" value="MetI-like_sf"/>
</dbReference>
<dbReference type="RefSeq" id="WP_091971223.1">
    <property type="nucleotide sequence ID" value="NZ_FOPM01000008.1"/>
</dbReference>
<evidence type="ECO:0000256" key="1">
    <source>
        <dbReference type="ARBA" id="ARBA00004651"/>
    </source>
</evidence>
<keyword evidence="9" id="KW-1185">Reference proteome</keyword>
<reference evidence="9" key="1">
    <citation type="submission" date="2016-10" db="EMBL/GenBank/DDBJ databases">
        <authorList>
            <person name="Varghese N."/>
            <person name="Submissions S."/>
        </authorList>
    </citation>
    <scope>NUCLEOTIDE SEQUENCE [LARGE SCALE GENOMIC DNA]</scope>
    <source>
        <strain evidence="9">Gh-105</strain>
    </source>
</reference>
<dbReference type="PANTHER" id="PTHR30177:SF32">
    <property type="entry name" value="GLYCINE BETAINE UPTAKE SYSTEM PERMEASE PROTEIN YEHW"/>
    <property type="match status" value="1"/>
</dbReference>
<accession>A0A1I2U0Q5</accession>
<name>A0A1I2U0Q5_9HYPH</name>
<keyword evidence="5 6" id="KW-0472">Membrane</keyword>
<keyword evidence="3 6" id="KW-0812">Transmembrane</keyword>
<dbReference type="Pfam" id="PF00528">
    <property type="entry name" value="BPD_transp_1"/>
    <property type="match status" value="1"/>
</dbReference>
<proteinExistence type="inferred from homology"/>
<sequence>MSGRPLVSVAATGLVLAAMSHPAVATRIAGALGEAPRRALDVDRLLALAGQHLVLAGTGFALVAILGIGLGILATREGAAPLRPALDALAAGAQAVPPVVTVALALPILGFGGPPTLLALVAYGVMPLLRGTAGALAAVPPDAKAAAEAMGLTRRQILARVELPLAAPEVVESLRTALVLAVATAAVGALAGANTLGTPIVAGLQNQNIVPMLQGTTATAALAFLGDAALVGLAGLFRINPPRT</sequence>
<evidence type="ECO:0000256" key="2">
    <source>
        <dbReference type="ARBA" id="ARBA00022448"/>
    </source>
</evidence>
<evidence type="ECO:0000256" key="4">
    <source>
        <dbReference type="ARBA" id="ARBA00022989"/>
    </source>
</evidence>
<gene>
    <name evidence="8" type="ORF">SAMN05192565_108183</name>
</gene>
<comment type="similarity">
    <text evidence="6">Belongs to the binding-protein-dependent transport system permease family.</text>
</comment>
<feature type="transmembrane region" description="Helical" evidence="6">
    <location>
        <begin position="217"/>
        <end position="237"/>
    </location>
</feature>
<evidence type="ECO:0000313" key="8">
    <source>
        <dbReference type="EMBL" id="SFG70730.1"/>
    </source>
</evidence>
<evidence type="ECO:0000256" key="6">
    <source>
        <dbReference type="RuleBase" id="RU363032"/>
    </source>
</evidence>
<dbReference type="STRING" id="582675.SAMN05192565_108183"/>
<keyword evidence="2 6" id="KW-0813">Transport</keyword>
<keyword evidence="4 6" id="KW-1133">Transmembrane helix</keyword>
<comment type="subcellular location">
    <subcellularLocation>
        <location evidence="1 6">Cell membrane</location>
        <topology evidence="1 6">Multi-pass membrane protein</topology>
    </subcellularLocation>
</comment>
<dbReference type="SUPFAM" id="SSF161098">
    <property type="entry name" value="MetI-like"/>
    <property type="match status" value="1"/>
</dbReference>
<protein>
    <submittedName>
        <fullName evidence="8">Osmoprotectant transport system permease protein</fullName>
    </submittedName>
</protein>
<organism evidence="8 9">
    <name type="scientific">Methylobacterium gossipiicola</name>
    <dbReference type="NCBI Taxonomy" id="582675"/>
    <lineage>
        <taxon>Bacteria</taxon>
        <taxon>Pseudomonadati</taxon>
        <taxon>Pseudomonadota</taxon>
        <taxon>Alphaproteobacteria</taxon>
        <taxon>Hyphomicrobiales</taxon>
        <taxon>Methylobacteriaceae</taxon>
        <taxon>Methylobacterium</taxon>
    </lineage>
</organism>